<organism evidence="10 11">
    <name type="scientific">Helcococcus kunzii ATCC 51366</name>
    <dbReference type="NCBI Taxonomy" id="883114"/>
    <lineage>
        <taxon>Bacteria</taxon>
        <taxon>Bacillati</taxon>
        <taxon>Bacillota</taxon>
        <taxon>Tissierellia</taxon>
        <taxon>Tissierellales</taxon>
        <taxon>Peptoniphilaceae</taxon>
        <taxon>Helcococcus</taxon>
    </lineage>
</organism>
<evidence type="ECO:0000256" key="1">
    <source>
        <dbReference type="ARBA" id="ARBA00001941"/>
    </source>
</evidence>
<keyword evidence="11" id="KW-1185">Reference proteome</keyword>
<evidence type="ECO:0000256" key="7">
    <source>
        <dbReference type="ARBA" id="ARBA00022723"/>
    </source>
</evidence>
<dbReference type="InterPro" id="IPR052170">
    <property type="entry name" value="M29_Exopeptidase"/>
</dbReference>
<evidence type="ECO:0000256" key="6">
    <source>
        <dbReference type="ARBA" id="ARBA00022670"/>
    </source>
</evidence>
<evidence type="ECO:0008006" key="12">
    <source>
        <dbReference type="Google" id="ProtNLM"/>
    </source>
</evidence>
<dbReference type="GO" id="GO:0046872">
    <property type="term" value="F:metal ion binding"/>
    <property type="evidence" value="ECO:0007669"/>
    <property type="project" value="UniProtKB-KW"/>
</dbReference>
<dbReference type="HOGENOM" id="CLU_088259_1_0_9"/>
<dbReference type="PANTHER" id="PTHR34448:SF3">
    <property type="entry name" value="AMINOPEPTIDASE AMPS"/>
    <property type="match status" value="1"/>
</dbReference>
<dbReference type="PANTHER" id="PTHR34448">
    <property type="entry name" value="AMINOPEPTIDASE"/>
    <property type="match status" value="1"/>
</dbReference>
<dbReference type="PRINTS" id="PR00919">
    <property type="entry name" value="THERMOPTASE"/>
</dbReference>
<reference evidence="10 11" key="1">
    <citation type="submission" date="2012-01" db="EMBL/GenBank/DDBJ databases">
        <title>The Genome Sequence of Helcococcus kunzii ATCC 51366.</title>
        <authorList>
            <consortium name="The Broad Institute Genome Sequencing Platform"/>
            <person name="Earl A."/>
            <person name="Ward D."/>
            <person name="Feldgarden M."/>
            <person name="Gevers D."/>
            <person name="Huys G."/>
            <person name="Young S.K."/>
            <person name="Zeng Q."/>
            <person name="Gargeya S."/>
            <person name="Fitzgerald M."/>
            <person name="Haas B."/>
            <person name="Abouelleil A."/>
            <person name="Alvarado L."/>
            <person name="Arachchi H.M."/>
            <person name="Berlin A."/>
            <person name="Chapman S.B."/>
            <person name="Gearin G."/>
            <person name="Goldberg J."/>
            <person name="Griggs A."/>
            <person name="Gujja S."/>
            <person name="Hansen M."/>
            <person name="Heiman D."/>
            <person name="Howarth C."/>
            <person name="Larimer J."/>
            <person name="Lui A."/>
            <person name="MacDonald P.J.P."/>
            <person name="McCowen C."/>
            <person name="Montmayeur A."/>
            <person name="Murphy C."/>
            <person name="Neiman D."/>
            <person name="Pearson M."/>
            <person name="Priest M."/>
            <person name="Roberts A."/>
            <person name="Saif S."/>
            <person name="Shea T."/>
            <person name="Sisk P."/>
            <person name="Stolte C."/>
            <person name="Sykes S."/>
            <person name="Wortman J."/>
            <person name="Nusbaum C."/>
            <person name="Birren B."/>
        </authorList>
    </citation>
    <scope>NUCLEOTIDE SEQUENCE [LARGE SCALE GENOMIC DNA]</scope>
    <source>
        <strain evidence="10 11">ATCC 51366</strain>
    </source>
</reference>
<dbReference type="RefSeq" id="WP_005397234.1">
    <property type="nucleotide sequence ID" value="NZ_JH601088.1"/>
</dbReference>
<keyword evidence="9" id="KW-0482">Metalloprotease</keyword>
<comment type="cofactor">
    <cofactor evidence="2">
        <name>Mg(2+)</name>
        <dbReference type="ChEBI" id="CHEBI:18420"/>
    </cofactor>
</comment>
<comment type="similarity">
    <text evidence="4">Belongs to the peptidase M29 family.</text>
</comment>
<comment type="cofactor">
    <cofactor evidence="3">
        <name>Zn(2+)</name>
        <dbReference type="ChEBI" id="CHEBI:29105"/>
    </cofactor>
</comment>
<feature type="non-terminal residue" evidence="10">
    <location>
        <position position="170"/>
    </location>
</feature>
<dbReference type="EMBL" id="AGEI01000011">
    <property type="protein sequence ID" value="EHR35597.1"/>
    <property type="molecule type" value="Genomic_DNA"/>
</dbReference>
<accession>H3NLS7</accession>
<evidence type="ECO:0000313" key="10">
    <source>
        <dbReference type="EMBL" id="EHR35597.1"/>
    </source>
</evidence>
<keyword evidence="7" id="KW-0479">Metal-binding</keyword>
<name>H3NLS7_9FIRM</name>
<sequence length="170" mass="19491">MSLQEKISMLAELAVKIGVNVQKGDIVEVQTPVERVNLAREVVQKAYDAGAKKVIVTYFDDEVKLLNYTYAPVEALNVPDYEYEKYETLLKNDLKQIFIKAVDPELLKDVDPNKIAKVEQARATKMQPLKNFRMNDITSWTIISAPTERWAKKVFPNSENPVDDLWEAIF</sequence>
<evidence type="ECO:0000256" key="3">
    <source>
        <dbReference type="ARBA" id="ARBA00001947"/>
    </source>
</evidence>
<evidence type="ECO:0000256" key="5">
    <source>
        <dbReference type="ARBA" id="ARBA00022438"/>
    </source>
</evidence>
<evidence type="ECO:0000256" key="8">
    <source>
        <dbReference type="ARBA" id="ARBA00022801"/>
    </source>
</evidence>
<dbReference type="GO" id="GO:0004177">
    <property type="term" value="F:aminopeptidase activity"/>
    <property type="evidence" value="ECO:0007669"/>
    <property type="project" value="UniProtKB-KW"/>
</dbReference>
<evidence type="ECO:0000313" key="11">
    <source>
        <dbReference type="Proteomes" id="UP000004191"/>
    </source>
</evidence>
<dbReference type="Pfam" id="PF02073">
    <property type="entry name" value="Peptidase_M29"/>
    <property type="match status" value="1"/>
</dbReference>
<dbReference type="Gene3D" id="3.40.1830.10">
    <property type="entry name" value="Thermophilic metalloprotease (M29)"/>
    <property type="match status" value="1"/>
</dbReference>
<comment type="caution">
    <text evidence="10">The sequence shown here is derived from an EMBL/GenBank/DDBJ whole genome shotgun (WGS) entry which is preliminary data.</text>
</comment>
<keyword evidence="6" id="KW-0645">Protease</keyword>
<keyword evidence="5" id="KW-0031">Aminopeptidase</keyword>
<dbReference type="eggNOG" id="COG2309">
    <property type="taxonomic scope" value="Bacteria"/>
</dbReference>
<dbReference type="GO" id="GO:0006508">
    <property type="term" value="P:proteolysis"/>
    <property type="evidence" value="ECO:0007669"/>
    <property type="project" value="UniProtKB-KW"/>
</dbReference>
<dbReference type="AlphaFoldDB" id="H3NLS7"/>
<dbReference type="Proteomes" id="UP000004191">
    <property type="component" value="Unassembled WGS sequence"/>
</dbReference>
<comment type="cofactor">
    <cofactor evidence="1">
        <name>Co(2+)</name>
        <dbReference type="ChEBI" id="CHEBI:48828"/>
    </cofactor>
</comment>
<dbReference type="SUPFAM" id="SSF144052">
    <property type="entry name" value="Thermophilic metalloprotease-like"/>
    <property type="match status" value="1"/>
</dbReference>
<dbReference type="GeneID" id="96999850"/>
<dbReference type="InterPro" id="IPR000787">
    <property type="entry name" value="Peptidase_M29"/>
</dbReference>
<keyword evidence="8" id="KW-0378">Hydrolase</keyword>
<dbReference type="GO" id="GO:0008237">
    <property type="term" value="F:metallopeptidase activity"/>
    <property type="evidence" value="ECO:0007669"/>
    <property type="project" value="UniProtKB-KW"/>
</dbReference>
<proteinExistence type="inferred from homology"/>
<gene>
    <name evidence="10" type="ORF">HMPREF9709_00288</name>
</gene>
<evidence type="ECO:0000256" key="9">
    <source>
        <dbReference type="ARBA" id="ARBA00023049"/>
    </source>
</evidence>
<evidence type="ECO:0000256" key="2">
    <source>
        <dbReference type="ARBA" id="ARBA00001946"/>
    </source>
</evidence>
<dbReference type="InterPro" id="IPR035097">
    <property type="entry name" value="M29_N-terminal"/>
</dbReference>
<protein>
    <recommendedName>
        <fullName evidence="12">Aminopeptidase</fullName>
    </recommendedName>
</protein>
<evidence type="ECO:0000256" key="4">
    <source>
        <dbReference type="ARBA" id="ARBA00008236"/>
    </source>
</evidence>